<gene>
    <name evidence="1" type="ORF">FNYG_07594</name>
</gene>
<organism evidence="1 2">
    <name type="scientific">Gibberella nygamai</name>
    <name type="common">Bean root rot disease fungus</name>
    <name type="synonym">Fusarium nygamai</name>
    <dbReference type="NCBI Taxonomy" id="42673"/>
    <lineage>
        <taxon>Eukaryota</taxon>
        <taxon>Fungi</taxon>
        <taxon>Dikarya</taxon>
        <taxon>Ascomycota</taxon>
        <taxon>Pezizomycotina</taxon>
        <taxon>Sordariomycetes</taxon>
        <taxon>Hypocreomycetidae</taxon>
        <taxon>Hypocreales</taxon>
        <taxon>Nectriaceae</taxon>
        <taxon>Fusarium</taxon>
        <taxon>Fusarium fujikuroi species complex</taxon>
    </lineage>
</organism>
<accession>A0A2K0WA93</accession>
<proteinExistence type="predicted"/>
<evidence type="ECO:0000313" key="2">
    <source>
        <dbReference type="Proteomes" id="UP000236664"/>
    </source>
</evidence>
<reference evidence="1 2" key="1">
    <citation type="submission" date="2017-06" db="EMBL/GenBank/DDBJ databases">
        <title>Genome of Fusarium nygamai isolate CS10214.</title>
        <authorList>
            <person name="Gardiner D.M."/>
            <person name="Obanor F."/>
            <person name="Kazan K."/>
        </authorList>
    </citation>
    <scope>NUCLEOTIDE SEQUENCE [LARGE SCALE GENOMIC DNA]</scope>
    <source>
        <strain evidence="1 2">CS10214</strain>
    </source>
</reference>
<dbReference type="Proteomes" id="UP000236664">
    <property type="component" value="Unassembled WGS sequence"/>
</dbReference>
<dbReference type="AlphaFoldDB" id="A0A2K0WA93"/>
<name>A0A2K0WA93_GIBNY</name>
<protein>
    <submittedName>
        <fullName evidence="1">Uncharacterized protein</fullName>
    </submittedName>
</protein>
<comment type="caution">
    <text evidence="1">The sequence shown here is derived from an EMBL/GenBank/DDBJ whole genome shotgun (WGS) entry which is preliminary data.</text>
</comment>
<keyword evidence="2" id="KW-1185">Reference proteome</keyword>
<evidence type="ECO:0000313" key="1">
    <source>
        <dbReference type="EMBL" id="PNP79156.1"/>
    </source>
</evidence>
<sequence length="60" mass="6520">MPFLPLDLATAVSDHEELLSPLAKQPSRFQARVLLVSIELAQTNPVSFRTPHALAHGSSL</sequence>
<dbReference type="OrthoDB" id="10295824at2759"/>
<dbReference type="EMBL" id="MTQA01000093">
    <property type="protein sequence ID" value="PNP79156.1"/>
    <property type="molecule type" value="Genomic_DNA"/>
</dbReference>